<dbReference type="AlphaFoldDB" id="A0A066V777"/>
<evidence type="ECO:0000313" key="3">
    <source>
        <dbReference type="Proteomes" id="UP000027361"/>
    </source>
</evidence>
<gene>
    <name evidence="2" type="ORF">K437DRAFT_259746</name>
</gene>
<feature type="compositionally biased region" description="Low complexity" evidence="1">
    <location>
        <begin position="385"/>
        <end position="399"/>
    </location>
</feature>
<dbReference type="RefSeq" id="XP_013240429.1">
    <property type="nucleotide sequence ID" value="XM_013384975.1"/>
</dbReference>
<comment type="caution">
    <text evidence="2">The sequence shown here is derived from an EMBL/GenBank/DDBJ whole genome shotgun (WGS) entry which is preliminary data.</text>
</comment>
<dbReference type="HOGENOM" id="CLU_554530_0_0_1"/>
<protein>
    <submittedName>
        <fullName evidence="2">Uncharacterized protein</fullName>
    </submittedName>
</protein>
<feature type="region of interest" description="Disordered" evidence="1">
    <location>
        <begin position="210"/>
        <end position="279"/>
    </location>
</feature>
<dbReference type="Proteomes" id="UP000027361">
    <property type="component" value="Unassembled WGS sequence"/>
</dbReference>
<proteinExistence type="predicted"/>
<evidence type="ECO:0000313" key="2">
    <source>
        <dbReference type="EMBL" id="KDN37597.1"/>
    </source>
</evidence>
<feature type="region of interest" description="Disordered" evidence="1">
    <location>
        <begin position="142"/>
        <end position="180"/>
    </location>
</feature>
<organism evidence="2 3">
    <name type="scientific">Tilletiaria anomala (strain ATCC 24038 / CBS 436.72 / UBC 951)</name>
    <dbReference type="NCBI Taxonomy" id="1037660"/>
    <lineage>
        <taxon>Eukaryota</taxon>
        <taxon>Fungi</taxon>
        <taxon>Dikarya</taxon>
        <taxon>Basidiomycota</taxon>
        <taxon>Ustilaginomycotina</taxon>
        <taxon>Exobasidiomycetes</taxon>
        <taxon>Georgefischeriales</taxon>
        <taxon>Tilletiariaceae</taxon>
        <taxon>Tilletiaria</taxon>
    </lineage>
</organism>
<feature type="region of interest" description="Disordered" evidence="1">
    <location>
        <begin position="365"/>
        <end position="399"/>
    </location>
</feature>
<reference evidence="2 3" key="1">
    <citation type="submission" date="2014-05" db="EMBL/GenBank/DDBJ databases">
        <title>Draft genome sequence of a rare smut relative, Tilletiaria anomala UBC 951.</title>
        <authorList>
            <consortium name="DOE Joint Genome Institute"/>
            <person name="Toome M."/>
            <person name="Kuo A."/>
            <person name="Henrissat B."/>
            <person name="Lipzen A."/>
            <person name="Tritt A."/>
            <person name="Yoshinaga Y."/>
            <person name="Zane M."/>
            <person name="Barry K."/>
            <person name="Grigoriev I.V."/>
            <person name="Spatafora J.W."/>
            <person name="Aimea M.C."/>
        </authorList>
    </citation>
    <scope>NUCLEOTIDE SEQUENCE [LARGE SCALE GENOMIC DNA]</scope>
    <source>
        <strain evidence="2 3">UBC 951</strain>
    </source>
</reference>
<sequence length="492" mass="52393">MYTEHYPQPQPQLQHPSHGDHQAALQQPYSHLANSSTAGGSRRTPVASTLIVAPTPRRPITLMRKHKHDHRHGPYASPLAEDSAPSHAGAVAPGGEGRRSSLPAGRRPHRSAAGHHTYNAIPPRHLLSAAVLDGSPSSVISSCNSTPTMASSQAMSNHSSSAPETPPLPPLPQCKAPPEANQDKHEAMTCASISIHPNTIGLGIENASESEQARMGASPQILPTQLRPKSRQDTSQRLLSPTWRPAKLMPLPSSTEPVKAAARVSSPGPTARSRPPSPVLDTLAISTMEAVAEKSLAPTNARAAAATDDVFHTSEKNQVKRQSSSAAVTTAHPPVGALGIDLIRSPLSPISRIHVRNPFERRWKRRGCGRGDQDESMSSEEDSDSPSAALRRPSSAHAGLLSAASKQHAQPFASLYGLQALSALPESKLLRKYLRSSSDSGVGGSAASLFGLLEVQQQCEHAVDAQMEESDIVDMDCRMEGDEDEDGEQMLL</sequence>
<name>A0A066V777_TILAU</name>
<dbReference type="EMBL" id="JMSN01000135">
    <property type="protein sequence ID" value="KDN37597.1"/>
    <property type="molecule type" value="Genomic_DNA"/>
</dbReference>
<dbReference type="GeneID" id="25265360"/>
<feature type="compositionally biased region" description="Basic residues" evidence="1">
    <location>
        <begin position="63"/>
        <end position="73"/>
    </location>
</feature>
<feature type="compositionally biased region" description="Low complexity" evidence="1">
    <location>
        <begin position="150"/>
        <end position="163"/>
    </location>
</feature>
<keyword evidence="3" id="KW-1185">Reference proteome</keyword>
<accession>A0A066V777</accession>
<feature type="region of interest" description="Disordered" evidence="1">
    <location>
        <begin position="1"/>
        <end position="117"/>
    </location>
</feature>
<feature type="compositionally biased region" description="Acidic residues" evidence="1">
    <location>
        <begin position="374"/>
        <end position="384"/>
    </location>
</feature>
<dbReference type="InParanoid" id="A0A066V777"/>
<feature type="compositionally biased region" description="Polar residues" evidence="1">
    <location>
        <begin position="24"/>
        <end position="39"/>
    </location>
</feature>
<evidence type="ECO:0000256" key="1">
    <source>
        <dbReference type="SAM" id="MobiDB-lite"/>
    </source>
</evidence>